<dbReference type="Gene3D" id="3.10.260.10">
    <property type="entry name" value="Transcription regulator HTH, APSES-type DNA-binding domain"/>
    <property type="match status" value="1"/>
</dbReference>
<name>A0A317XH28_9BASI</name>
<dbReference type="InParanoid" id="A0A317XH28"/>
<feature type="region of interest" description="Disordered" evidence="1">
    <location>
        <begin position="106"/>
        <end position="125"/>
    </location>
</feature>
<dbReference type="STRING" id="1882483.A0A317XH28"/>
<dbReference type="GO" id="GO:0003677">
    <property type="term" value="F:DNA binding"/>
    <property type="evidence" value="ECO:0007669"/>
    <property type="project" value="UniProtKB-KW"/>
</dbReference>
<feature type="region of interest" description="Disordered" evidence="1">
    <location>
        <begin position="1"/>
        <end position="61"/>
    </location>
</feature>
<protein>
    <submittedName>
        <fullName evidence="3">DNA-binding domain of Mlu1-box binding protein MBP1</fullName>
    </submittedName>
</protein>
<feature type="domain" description="HTH APSES-type" evidence="2">
    <location>
        <begin position="154"/>
        <end position="273"/>
    </location>
</feature>
<dbReference type="PANTHER" id="PTHR43828">
    <property type="entry name" value="ASPARAGINASE"/>
    <property type="match status" value="1"/>
</dbReference>
<gene>
    <name evidence="3" type="ORF">BCV70DRAFT_208849</name>
</gene>
<evidence type="ECO:0000313" key="4">
    <source>
        <dbReference type="Proteomes" id="UP000246740"/>
    </source>
</evidence>
<proteinExistence type="predicted"/>
<dbReference type="OrthoDB" id="5562739at2759"/>
<dbReference type="GO" id="GO:0033309">
    <property type="term" value="C:SBF transcription complex"/>
    <property type="evidence" value="ECO:0007669"/>
    <property type="project" value="TreeGrafter"/>
</dbReference>
<dbReference type="InterPro" id="IPR036887">
    <property type="entry name" value="HTH_APSES_sf"/>
</dbReference>
<evidence type="ECO:0000256" key="1">
    <source>
        <dbReference type="SAM" id="MobiDB-lite"/>
    </source>
</evidence>
<organism evidence="3 4">
    <name type="scientific">Testicularia cyperi</name>
    <dbReference type="NCBI Taxonomy" id="1882483"/>
    <lineage>
        <taxon>Eukaryota</taxon>
        <taxon>Fungi</taxon>
        <taxon>Dikarya</taxon>
        <taxon>Basidiomycota</taxon>
        <taxon>Ustilaginomycotina</taxon>
        <taxon>Ustilaginomycetes</taxon>
        <taxon>Ustilaginales</taxon>
        <taxon>Anthracoideaceae</taxon>
        <taxon>Testicularia</taxon>
    </lineage>
</organism>
<feature type="compositionally biased region" description="Low complexity" evidence="1">
    <location>
        <begin position="369"/>
        <end position="391"/>
    </location>
</feature>
<dbReference type="SUPFAM" id="SSF54616">
    <property type="entry name" value="DNA-binding domain of Mlu1-box binding protein MBP1"/>
    <property type="match status" value="1"/>
</dbReference>
<dbReference type="GO" id="GO:0000981">
    <property type="term" value="F:DNA-binding transcription factor activity, RNA polymerase II-specific"/>
    <property type="evidence" value="ECO:0007669"/>
    <property type="project" value="UniProtKB-ARBA"/>
</dbReference>
<keyword evidence="4" id="KW-1185">Reference proteome</keyword>
<feature type="region of interest" description="Disordered" evidence="1">
    <location>
        <begin position="366"/>
        <end position="393"/>
    </location>
</feature>
<dbReference type="PROSITE" id="PS51299">
    <property type="entry name" value="HTH_APSES"/>
    <property type="match status" value="1"/>
</dbReference>
<dbReference type="InterPro" id="IPR051642">
    <property type="entry name" value="SWI6-like"/>
</dbReference>
<sequence length="428" mass="47162">MGKTEPPRSSPKPNPRSEPKSQSLSVSDNLDRLASQPTKQVAQPPEAPPEFSVPGAKKEDSLQNDLRENDLEGIAYGAQLLLKMKSNHMHHQHSFDPYPMDRLMGPIGGHHDHRKRASPDSDVGSSLGPGGLIISGPRPARLFATNEHAFKKGKYATTGGDRGYMTVFEYDVRGNTMMIDVETSFVRFTSITQALGRNKARFLVQAVNFGRLIRSCPELEPHIQKLKGGYLSIQGTWLPFDLAKELSRRIAWDIREHLVPLFGYDFPQLCLRPDEEGFGQLAIGMSQKRARKRHNNGGPHQTSCYGPAAPLNCRGKPRLTASSCPVSDDDIRRVVDGQLIEQPMPHSYQSSDPFAAASMMINSTHMSWPSPNTSTASSSSSTSSNNSASSAYAEPPHYTQHYAAQNGNQTFSPMLPFFNFDSSTHASL</sequence>
<dbReference type="PANTHER" id="PTHR43828:SF5">
    <property type="entry name" value="TRANSCRIPTIONAL REPRESSOR XBP1"/>
    <property type="match status" value="1"/>
</dbReference>
<accession>A0A317XH28</accession>
<dbReference type="Proteomes" id="UP000246740">
    <property type="component" value="Unassembled WGS sequence"/>
</dbReference>
<dbReference type="AlphaFoldDB" id="A0A317XH28"/>
<evidence type="ECO:0000313" key="3">
    <source>
        <dbReference type="EMBL" id="PWY97127.1"/>
    </source>
</evidence>
<keyword evidence="3" id="KW-0238">DNA-binding</keyword>
<evidence type="ECO:0000259" key="2">
    <source>
        <dbReference type="PROSITE" id="PS51299"/>
    </source>
</evidence>
<dbReference type="EMBL" id="KZ819219">
    <property type="protein sequence ID" value="PWY97127.1"/>
    <property type="molecule type" value="Genomic_DNA"/>
</dbReference>
<dbReference type="GO" id="GO:0030907">
    <property type="term" value="C:MBF transcription complex"/>
    <property type="evidence" value="ECO:0007669"/>
    <property type="project" value="TreeGrafter"/>
</dbReference>
<reference evidence="3 4" key="1">
    <citation type="journal article" date="2018" name="Mol. Biol. Evol.">
        <title>Broad Genomic Sampling Reveals a Smut Pathogenic Ancestry of the Fungal Clade Ustilaginomycotina.</title>
        <authorList>
            <person name="Kijpornyongpan T."/>
            <person name="Mondo S.J."/>
            <person name="Barry K."/>
            <person name="Sandor L."/>
            <person name="Lee J."/>
            <person name="Lipzen A."/>
            <person name="Pangilinan J."/>
            <person name="LaButti K."/>
            <person name="Hainaut M."/>
            <person name="Henrissat B."/>
            <person name="Grigoriev I.V."/>
            <person name="Spatafora J.W."/>
            <person name="Aime M.C."/>
        </authorList>
    </citation>
    <scope>NUCLEOTIDE SEQUENCE [LARGE SCALE GENOMIC DNA]</scope>
    <source>
        <strain evidence="3 4">MCA 3645</strain>
    </source>
</reference>
<dbReference type="InterPro" id="IPR003163">
    <property type="entry name" value="Tscrpt_reg_HTH_APSES-type"/>
</dbReference>